<evidence type="ECO:0000256" key="2">
    <source>
        <dbReference type="ARBA" id="ARBA00022801"/>
    </source>
</evidence>
<comment type="caution">
    <text evidence="7">The sequence shown here is derived from an EMBL/GenBank/DDBJ whole genome shotgun (WGS) entry which is preliminary data.</text>
</comment>
<dbReference type="Gene3D" id="2.160.20.10">
    <property type="entry name" value="Single-stranded right-handed beta-helix, Pectin lyase-like"/>
    <property type="match status" value="1"/>
</dbReference>
<dbReference type="Pfam" id="PF09492">
    <property type="entry name" value="Pec_lyase"/>
    <property type="match status" value="1"/>
</dbReference>
<keyword evidence="8" id="KW-1185">Reference proteome</keyword>
<evidence type="ECO:0000256" key="3">
    <source>
        <dbReference type="ARBA" id="ARBA00023085"/>
    </source>
</evidence>
<comment type="similarity">
    <text evidence="1">Belongs to the pectinesterase family.</text>
</comment>
<name>A0AAW6TQT6_9FLAO</name>
<comment type="pathway">
    <text evidence="5">Glycan metabolism; pectin degradation; 2-dehydro-3-deoxy-D-gluconate from pectin: step 1/5.</text>
</comment>
<dbReference type="Gene3D" id="1.50.10.20">
    <property type="match status" value="1"/>
</dbReference>
<dbReference type="InterPro" id="IPR033131">
    <property type="entry name" value="Pectinesterase_Asp_AS"/>
</dbReference>
<dbReference type="InterPro" id="IPR012334">
    <property type="entry name" value="Pectin_lyas_fold"/>
</dbReference>
<dbReference type="PROSITE" id="PS00503">
    <property type="entry name" value="PECTINESTERASE_2"/>
    <property type="match status" value="1"/>
</dbReference>
<gene>
    <name evidence="7" type="primary">pelA</name>
    <name evidence="7" type="ORF">QLS97_09540</name>
</gene>
<feature type="domain" description="Pectinesterase catalytic" evidence="6">
    <location>
        <begin position="381"/>
        <end position="664"/>
    </location>
</feature>
<dbReference type="EC" id="3.1.1.11" evidence="5"/>
<feature type="active site" evidence="4">
    <location>
        <position position="534"/>
    </location>
</feature>
<evidence type="ECO:0000313" key="7">
    <source>
        <dbReference type="EMBL" id="MDI5949888.1"/>
    </source>
</evidence>
<dbReference type="InterPro" id="IPR000070">
    <property type="entry name" value="Pectinesterase_cat"/>
</dbReference>
<dbReference type="InterPro" id="IPR012669">
    <property type="entry name" value="Pectate_lyase"/>
</dbReference>
<dbReference type="EMBL" id="JASCRY010000002">
    <property type="protein sequence ID" value="MDI5949888.1"/>
    <property type="molecule type" value="Genomic_DNA"/>
</dbReference>
<dbReference type="GO" id="GO:0045490">
    <property type="term" value="P:pectin catabolic process"/>
    <property type="evidence" value="ECO:0007669"/>
    <property type="project" value="UniProtKB-UniRule"/>
</dbReference>
<keyword evidence="2 5" id="KW-0378">Hydrolase</keyword>
<dbReference type="PANTHER" id="PTHR31321:SF57">
    <property type="entry name" value="PECTINESTERASE 53-RELATED"/>
    <property type="match status" value="1"/>
</dbReference>
<proteinExistence type="inferred from homology"/>
<evidence type="ECO:0000256" key="4">
    <source>
        <dbReference type="PROSITE-ProRule" id="PRU10040"/>
    </source>
</evidence>
<evidence type="ECO:0000256" key="5">
    <source>
        <dbReference type="RuleBase" id="RU000589"/>
    </source>
</evidence>
<sequence>MNYFQNIVIALVFIFSINSSAQPQILNKSWKEVVNIKEGTWFVSAEAKDIAENVLLYQRNIGGWPKNIQMQKTLSKDEKQNLIALKNDPNETTTDNGATFQQMIFLSKIYRQVPDERYKKGFLLGLEYLLEAQYDNGGWPQFYPLKKGYYTHITYNDDSMVNILNVLKEIVDKTDFFSIKPSQETVKRVKIAFDKGIDCIVKTQYKQNGVLTGWCAQHDENTFTPAKARAYELASLSGKESAQIVLLLMSIENPSNEVINAVHFAVAWFDKAKIKGIREDRFYDESGKIVDKKIVLDTNAPDIWPRFMELDNNIPFFCDRDGVKKGSLAEIGAERRNGYSWYTNEPKEVLKKYEVWKERYFIGKTKVDIKQNKVPKDDFYITVAQDGSGDYTSIQDAINNTPSFPYKRVTIVVKNGIYYEKIKIHEWNTNLSLIGESKEKTIITYDDYFSKINLGRNSTFYTYTILVEGDNFFATNLTIQNSSGEVGQAIALSINANKVGITNCNILGNQDTLYATGEGNKQYLKGCYIEGTTDFVFGTATVLLENCTLHSLKNSYITAAATPEGTKYGFVFKNCKLTADEKVTEVYLGRPWRIHAKTVFINCEMGKQIKPEGWYNWFKPEAEKKTFYAEYNCSGYGFQPEKRTIWSHQLTKSEAKEYTNDSILGINSKGVTDKWYEKFDRK</sequence>
<dbReference type="Pfam" id="PF01095">
    <property type="entry name" value="Pectinesterase"/>
    <property type="match status" value="1"/>
</dbReference>
<dbReference type="SUPFAM" id="SSF51126">
    <property type="entry name" value="Pectin lyase-like"/>
    <property type="match status" value="1"/>
</dbReference>
<dbReference type="Proteomes" id="UP001228643">
    <property type="component" value="Unassembled WGS sequence"/>
</dbReference>
<dbReference type="AlphaFoldDB" id="A0AAW6TQT6"/>
<dbReference type="GO" id="GO:0042545">
    <property type="term" value="P:cell wall modification"/>
    <property type="evidence" value="ECO:0007669"/>
    <property type="project" value="UniProtKB-UniRule"/>
</dbReference>
<accession>A0AAW6TQT6</accession>
<evidence type="ECO:0000259" key="6">
    <source>
        <dbReference type="Pfam" id="PF01095"/>
    </source>
</evidence>
<keyword evidence="3 5" id="KW-0063">Aspartyl esterase</keyword>
<dbReference type="GO" id="GO:0016829">
    <property type="term" value="F:lyase activity"/>
    <property type="evidence" value="ECO:0007669"/>
    <property type="project" value="UniProtKB-KW"/>
</dbReference>
<dbReference type="PANTHER" id="PTHR31321">
    <property type="entry name" value="ACYL-COA THIOESTER HYDROLASE YBHC-RELATED"/>
    <property type="match status" value="1"/>
</dbReference>
<dbReference type="SUPFAM" id="SSF81853">
    <property type="entry name" value="Family 10 polysaccharide lyase"/>
    <property type="match status" value="1"/>
</dbReference>
<comment type="catalytic activity">
    <reaction evidence="5">
        <text>[(1-&gt;4)-alpha-D-galacturonosyl methyl ester](n) + n H2O = [(1-&gt;4)-alpha-D-galacturonosyl](n) + n methanol + n H(+)</text>
        <dbReference type="Rhea" id="RHEA:22380"/>
        <dbReference type="Rhea" id="RHEA-COMP:14570"/>
        <dbReference type="Rhea" id="RHEA-COMP:14573"/>
        <dbReference type="ChEBI" id="CHEBI:15377"/>
        <dbReference type="ChEBI" id="CHEBI:15378"/>
        <dbReference type="ChEBI" id="CHEBI:17790"/>
        <dbReference type="ChEBI" id="CHEBI:140522"/>
        <dbReference type="ChEBI" id="CHEBI:140523"/>
        <dbReference type="EC" id="3.1.1.11"/>
    </reaction>
</comment>
<keyword evidence="7" id="KW-0456">Lyase</keyword>
<protein>
    <recommendedName>
        <fullName evidence="5">Pectinesterase</fullName>
        <ecNumber evidence="5">3.1.1.11</ecNumber>
    </recommendedName>
</protein>
<dbReference type="RefSeq" id="WP_282716242.1">
    <property type="nucleotide sequence ID" value="NZ_JASCRY010000002.1"/>
</dbReference>
<dbReference type="GO" id="GO:0030599">
    <property type="term" value="F:pectinesterase activity"/>
    <property type="evidence" value="ECO:0007669"/>
    <property type="project" value="UniProtKB-UniRule"/>
</dbReference>
<reference evidence="7 8" key="1">
    <citation type="submission" date="2023-04" db="EMBL/GenBank/DDBJ databases">
        <title>Two novel species of Flavobacterium.</title>
        <authorList>
            <person name="Liu Q."/>
            <person name="Xin Y.-H."/>
        </authorList>
    </citation>
    <scope>NUCLEOTIDE SEQUENCE [LARGE SCALE GENOMIC DNA]</scope>
    <source>
        <strain evidence="7 8">LB2P87</strain>
    </source>
</reference>
<organism evidence="7 8">
    <name type="scientific">Flavobacterium yafengii</name>
    <dbReference type="NCBI Taxonomy" id="3041253"/>
    <lineage>
        <taxon>Bacteria</taxon>
        <taxon>Pseudomonadati</taxon>
        <taxon>Bacteroidota</taxon>
        <taxon>Flavobacteriia</taxon>
        <taxon>Flavobacteriales</taxon>
        <taxon>Flavobacteriaceae</taxon>
        <taxon>Flavobacterium</taxon>
    </lineage>
</organism>
<dbReference type="InterPro" id="IPR011050">
    <property type="entry name" value="Pectin_lyase_fold/virulence"/>
</dbReference>
<evidence type="ECO:0000313" key="8">
    <source>
        <dbReference type="Proteomes" id="UP001228643"/>
    </source>
</evidence>
<dbReference type="GO" id="GO:0009279">
    <property type="term" value="C:cell outer membrane"/>
    <property type="evidence" value="ECO:0007669"/>
    <property type="project" value="TreeGrafter"/>
</dbReference>
<dbReference type="NCBIfam" id="TIGR02474">
    <property type="entry name" value="pec_lyase"/>
    <property type="match status" value="1"/>
</dbReference>
<evidence type="ECO:0000256" key="1">
    <source>
        <dbReference type="ARBA" id="ARBA00008891"/>
    </source>
</evidence>